<name>A0ABP2J6H8_9STRE</name>
<reference evidence="1" key="1">
    <citation type="submission" date="2010-09" db="EMBL/GenBank/DDBJ databases">
        <authorList>
            <person name="Daugherty S.C."/>
            <person name="Kilian M."/>
            <person name="Tettelin H."/>
        </authorList>
    </citation>
    <scope>NUCLEOTIDE SEQUENCE [LARGE SCALE GENOMIC DNA]</scope>
    <source>
        <strain evidence="1">SK1302</strain>
    </source>
</reference>
<proteinExistence type="predicted"/>
<gene>
    <name evidence="1" type="ORF">SIN_0241</name>
</gene>
<sequence>MYQTLKSPAIEMIAGLNFNIQMIYLSKKGREKGRVWTEI</sequence>
<protein>
    <submittedName>
        <fullName evidence="1">Uncharacterized protein</fullName>
    </submittedName>
</protein>
<comment type="caution">
    <text evidence="1">The sequence shown here is derived from an EMBL/GenBank/DDBJ whole genome shotgun (WGS) entry which is preliminary data.</text>
</comment>
<evidence type="ECO:0000313" key="1">
    <source>
        <dbReference type="EMBL" id="EFO55085.1"/>
    </source>
</evidence>
<accession>A0ABP2J6H8</accession>
<organism evidence="1">
    <name type="scientific">Streptococcus infantis SK1302</name>
    <dbReference type="NCBI Taxonomy" id="871237"/>
    <lineage>
        <taxon>Bacteria</taxon>
        <taxon>Bacillati</taxon>
        <taxon>Bacillota</taxon>
        <taxon>Bacilli</taxon>
        <taxon>Lactobacillales</taxon>
        <taxon>Streptococcaceae</taxon>
        <taxon>Streptococcus</taxon>
    </lineage>
</organism>
<dbReference type="EMBL" id="AEDY01000020">
    <property type="protein sequence ID" value="EFO55085.1"/>
    <property type="molecule type" value="Genomic_DNA"/>
</dbReference>